<dbReference type="EMBL" id="CP031223">
    <property type="protein sequence ID" value="QFG00159.1"/>
    <property type="molecule type" value="Genomic_DNA"/>
</dbReference>
<evidence type="ECO:0000256" key="1">
    <source>
        <dbReference type="SAM" id="Phobius"/>
    </source>
</evidence>
<keyword evidence="1" id="KW-0812">Transmembrane</keyword>
<proteinExistence type="predicted"/>
<sequence>MEDFNKLQEELKKLPKYSLEIDQKAKVLHSLRSQQNSPKKTFFLAPFFTVIGMCSVLFFLFFTNEATNKLSAHPGTVFTLPDRDQEVVGVEGKIGILVFKEQFVAEDMRRGSKLMLYYWGDPNVLVGKKYLVEAENKKGKKVELSRGILSDGLYIEDAHALANFPPFPTEGEWQLSFYVEDVLFDAFTIDVYPPFPKTEHYTLLDSPRELPVGEIFELYIESTIGEKEEIDVQLIDNKGNLMEETIFQRESLGYRNSQEIYLYKGDITLKDHGSWKLIIDGEQTGLFNN</sequence>
<gene>
    <name evidence="2" type="ORF">PB01_15720</name>
</gene>
<dbReference type="Proteomes" id="UP000325517">
    <property type="component" value="Chromosome"/>
</dbReference>
<keyword evidence="1" id="KW-1133">Transmembrane helix</keyword>
<dbReference type="KEGG" id="psyo:PB01_15720"/>
<keyword evidence="1" id="KW-0472">Membrane</keyword>
<feature type="transmembrane region" description="Helical" evidence="1">
    <location>
        <begin position="42"/>
        <end position="62"/>
    </location>
</feature>
<dbReference type="OrthoDB" id="2838751at2"/>
<keyword evidence="3" id="KW-1185">Reference proteome</keyword>
<reference evidence="2 3" key="1">
    <citation type="submission" date="2018-07" db="EMBL/GenBank/DDBJ databases">
        <title>Complete genome sequence of Psychrobacillus sp. PB01, isolated from iceberg, and comparative genome analysis of Psychrobacillus strains.</title>
        <authorList>
            <person name="Lee P.C."/>
        </authorList>
    </citation>
    <scope>NUCLEOTIDE SEQUENCE [LARGE SCALE GENOMIC DNA]</scope>
    <source>
        <strain evidence="2 3">PB01</strain>
    </source>
</reference>
<dbReference type="Gene3D" id="2.60.40.3830">
    <property type="match status" value="1"/>
</dbReference>
<protein>
    <recommendedName>
        <fullName evidence="4">DUF4871 domain-containing protein</fullName>
    </recommendedName>
</protein>
<evidence type="ECO:0000313" key="2">
    <source>
        <dbReference type="EMBL" id="QFG00159.1"/>
    </source>
</evidence>
<dbReference type="RefSeq" id="WP_151701047.1">
    <property type="nucleotide sequence ID" value="NZ_CP031223.1"/>
</dbReference>
<accession>A0A5J6SQ89</accession>
<dbReference type="AlphaFoldDB" id="A0A5J6SQ89"/>
<evidence type="ECO:0000313" key="3">
    <source>
        <dbReference type="Proteomes" id="UP000325517"/>
    </source>
</evidence>
<name>A0A5J6SQ89_9BACI</name>
<organism evidence="2 3">
    <name type="scientific">Psychrobacillus glaciei</name>
    <dbReference type="NCBI Taxonomy" id="2283160"/>
    <lineage>
        <taxon>Bacteria</taxon>
        <taxon>Bacillati</taxon>
        <taxon>Bacillota</taxon>
        <taxon>Bacilli</taxon>
        <taxon>Bacillales</taxon>
        <taxon>Bacillaceae</taxon>
        <taxon>Psychrobacillus</taxon>
    </lineage>
</organism>
<evidence type="ECO:0008006" key="4">
    <source>
        <dbReference type="Google" id="ProtNLM"/>
    </source>
</evidence>